<protein>
    <submittedName>
        <fullName evidence="1">Uncharacterized protein</fullName>
    </submittedName>
</protein>
<gene>
    <name evidence="1" type="ORF">PanWU01x14_128910</name>
</gene>
<name>A0A2P5CRQ0_PARAD</name>
<comment type="caution">
    <text evidence="1">The sequence shown here is derived from an EMBL/GenBank/DDBJ whole genome shotgun (WGS) entry which is preliminary data.</text>
</comment>
<evidence type="ECO:0000313" key="1">
    <source>
        <dbReference type="EMBL" id="PON63735.1"/>
    </source>
</evidence>
<sequence length="148" mass="16871">MYASHSKFHKNGVRSMVCARTSRTCMQLRHGMRARSTRTDMHERHPGAWAGVRTGGRENRRHGQVSVTTTGESWNAFASVSASGQERRGMWPRKTGNVIHRTWPQLTKVGSWAPTTEFHENQVEVEEWPSVADMVHMRAENGRTTEIQ</sequence>
<accession>A0A2P5CRQ0</accession>
<evidence type="ECO:0000313" key="2">
    <source>
        <dbReference type="Proteomes" id="UP000237105"/>
    </source>
</evidence>
<keyword evidence="2" id="KW-1185">Reference proteome</keyword>
<dbReference type="Proteomes" id="UP000237105">
    <property type="component" value="Unassembled WGS sequence"/>
</dbReference>
<organism evidence="1 2">
    <name type="scientific">Parasponia andersonii</name>
    <name type="common">Sponia andersonii</name>
    <dbReference type="NCBI Taxonomy" id="3476"/>
    <lineage>
        <taxon>Eukaryota</taxon>
        <taxon>Viridiplantae</taxon>
        <taxon>Streptophyta</taxon>
        <taxon>Embryophyta</taxon>
        <taxon>Tracheophyta</taxon>
        <taxon>Spermatophyta</taxon>
        <taxon>Magnoliopsida</taxon>
        <taxon>eudicotyledons</taxon>
        <taxon>Gunneridae</taxon>
        <taxon>Pentapetalae</taxon>
        <taxon>rosids</taxon>
        <taxon>fabids</taxon>
        <taxon>Rosales</taxon>
        <taxon>Cannabaceae</taxon>
        <taxon>Parasponia</taxon>
    </lineage>
</organism>
<dbReference type="EMBL" id="JXTB01000101">
    <property type="protein sequence ID" value="PON63735.1"/>
    <property type="molecule type" value="Genomic_DNA"/>
</dbReference>
<reference evidence="2" key="1">
    <citation type="submission" date="2016-06" db="EMBL/GenBank/DDBJ databases">
        <title>Parallel loss of symbiosis genes in relatives of nitrogen-fixing non-legume Parasponia.</title>
        <authorList>
            <person name="Van Velzen R."/>
            <person name="Holmer R."/>
            <person name="Bu F."/>
            <person name="Rutten L."/>
            <person name="Van Zeijl A."/>
            <person name="Liu W."/>
            <person name="Santuari L."/>
            <person name="Cao Q."/>
            <person name="Sharma T."/>
            <person name="Shen D."/>
            <person name="Roswanjaya Y."/>
            <person name="Wardhani T."/>
            <person name="Kalhor M.S."/>
            <person name="Jansen J."/>
            <person name="Van den Hoogen J."/>
            <person name="Gungor B."/>
            <person name="Hartog M."/>
            <person name="Hontelez J."/>
            <person name="Verver J."/>
            <person name="Yang W.-C."/>
            <person name="Schijlen E."/>
            <person name="Repin R."/>
            <person name="Schilthuizen M."/>
            <person name="Schranz E."/>
            <person name="Heidstra R."/>
            <person name="Miyata K."/>
            <person name="Fedorova E."/>
            <person name="Kohlen W."/>
            <person name="Bisseling T."/>
            <person name="Smit S."/>
            <person name="Geurts R."/>
        </authorList>
    </citation>
    <scope>NUCLEOTIDE SEQUENCE [LARGE SCALE GENOMIC DNA]</scope>
    <source>
        <strain evidence="2">cv. WU1-14</strain>
    </source>
</reference>
<proteinExistence type="predicted"/>
<dbReference type="AlphaFoldDB" id="A0A2P5CRQ0"/>